<comment type="caution">
    <text evidence="2">The sequence shown here is derived from an EMBL/GenBank/DDBJ whole genome shotgun (WGS) entry which is preliminary data.</text>
</comment>
<sequence length="88" mass="9415">MISRDWRSNVGPTDATWTDLTGRPTTGPYGQATDLLLGPLYAIDFVISGGVRWAVDFNTSPGATDAPVYQLPGGSIMGAVQNWRGWTA</sequence>
<dbReference type="RefSeq" id="WP_189071481.1">
    <property type="nucleotide sequence ID" value="NZ_BMQN01000001.1"/>
</dbReference>
<proteinExistence type="predicted"/>
<organism evidence="2 3">
    <name type="scientific">Deinococcus sedimenti</name>
    <dbReference type="NCBI Taxonomy" id="1867090"/>
    <lineage>
        <taxon>Bacteria</taxon>
        <taxon>Thermotogati</taxon>
        <taxon>Deinococcota</taxon>
        <taxon>Deinococci</taxon>
        <taxon>Deinococcales</taxon>
        <taxon>Deinococcaceae</taxon>
        <taxon>Deinococcus</taxon>
    </lineage>
</organism>
<evidence type="ECO:0000256" key="1">
    <source>
        <dbReference type="SAM" id="MobiDB-lite"/>
    </source>
</evidence>
<dbReference type="EMBL" id="BMQN01000001">
    <property type="protein sequence ID" value="GGR80374.1"/>
    <property type="molecule type" value="Genomic_DNA"/>
</dbReference>
<evidence type="ECO:0000313" key="2">
    <source>
        <dbReference type="EMBL" id="GGR80374.1"/>
    </source>
</evidence>
<evidence type="ECO:0000313" key="3">
    <source>
        <dbReference type="Proteomes" id="UP000644548"/>
    </source>
</evidence>
<keyword evidence="3" id="KW-1185">Reference proteome</keyword>
<dbReference type="Proteomes" id="UP000644548">
    <property type="component" value="Unassembled WGS sequence"/>
</dbReference>
<feature type="region of interest" description="Disordered" evidence="1">
    <location>
        <begin position="1"/>
        <end position="24"/>
    </location>
</feature>
<name>A0ABQ2S056_9DEIO</name>
<reference evidence="3" key="1">
    <citation type="journal article" date="2019" name="Int. J. Syst. Evol. Microbiol.">
        <title>The Global Catalogue of Microorganisms (GCM) 10K type strain sequencing project: providing services to taxonomists for standard genome sequencing and annotation.</title>
        <authorList>
            <consortium name="The Broad Institute Genomics Platform"/>
            <consortium name="The Broad Institute Genome Sequencing Center for Infectious Disease"/>
            <person name="Wu L."/>
            <person name="Ma J."/>
        </authorList>
    </citation>
    <scope>NUCLEOTIDE SEQUENCE [LARGE SCALE GENOMIC DNA]</scope>
    <source>
        <strain evidence="3">JCM 31405</strain>
    </source>
</reference>
<protein>
    <submittedName>
        <fullName evidence="2">Uncharacterized protein</fullName>
    </submittedName>
</protein>
<accession>A0ABQ2S056</accession>
<gene>
    <name evidence="2" type="ORF">GCM10008960_04080</name>
</gene>